<protein>
    <submittedName>
        <fullName evidence="10">Branched-chain amino acid ABC transporter permease</fullName>
    </submittedName>
</protein>
<evidence type="ECO:0000256" key="4">
    <source>
        <dbReference type="ARBA" id="ARBA00022692"/>
    </source>
</evidence>
<evidence type="ECO:0000256" key="8">
    <source>
        <dbReference type="ARBA" id="ARBA00037998"/>
    </source>
</evidence>
<keyword evidence="3" id="KW-1003">Cell membrane</keyword>
<feature type="transmembrane region" description="Helical" evidence="9">
    <location>
        <begin position="198"/>
        <end position="217"/>
    </location>
</feature>
<comment type="subcellular location">
    <subcellularLocation>
        <location evidence="1">Cell membrane</location>
        <topology evidence="1">Multi-pass membrane protein</topology>
    </subcellularLocation>
</comment>
<keyword evidence="6 9" id="KW-1133">Transmembrane helix</keyword>
<organism evidence="10 11">
    <name type="scientific">Dactylosporangium maewongense</name>
    <dbReference type="NCBI Taxonomy" id="634393"/>
    <lineage>
        <taxon>Bacteria</taxon>
        <taxon>Bacillati</taxon>
        <taxon>Actinomycetota</taxon>
        <taxon>Actinomycetes</taxon>
        <taxon>Micromonosporales</taxon>
        <taxon>Micromonosporaceae</taxon>
        <taxon>Dactylosporangium</taxon>
    </lineage>
</organism>
<reference evidence="11" key="1">
    <citation type="journal article" date="2019" name="Int. J. Syst. Evol. Microbiol.">
        <title>The Global Catalogue of Microorganisms (GCM) 10K type strain sequencing project: providing services to taxonomists for standard genome sequencing and annotation.</title>
        <authorList>
            <consortium name="The Broad Institute Genomics Platform"/>
            <consortium name="The Broad Institute Genome Sequencing Center for Infectious Disease"/>
            <person name="Wu L."/>
            <person name="Ma J."/>
        </authorList>
    </citation>
    <scope>NUCLEOTIDE SEQUENCE [LARGE SCALE GENOMIC DNA]</scope>
    <source>
        <strain evidence="11">JCM 15933</strain>
    </source>
</reference>
<evidence type="ECO:0000256" key="1">
    <source>
        <dbReference type="ARBA" id="ARBA00004651"/>
    </source>
</evidence>
<keyword evidence="11" id="KW-1185">Reference proteome</keyword>
<keyword evidence="7 9" id="KW-0472">Membrane</keyword>
<dbReference type="PROSITE" id="PS51257">
    <property type="entry name" value="PROKAR_LIPOPROTEIN"/>
    <property type="match status" value="1"/>
</dbReference>
<dbReference type="EMBL" id="BAAAQD010000061">
    <property type="protein sequence ID" value="GAA1576814.1"/>
    <property type="molecule type" value="Genomic_DNA"/>
</dbReference>
<evidence type="ECO:0000256" key="3">
    <source>
        <dbReference type="ARBA" id="ARBA00022475"/>
    </source>
</evidence>
<dbReference type="InterPro" id="IPR052157">
    <property type="entry name" value="BCAA_transport_permease"/>
</dbReference>
<proteinExistence type="inferred from homology"/>
<accession>A0ABP4PA87</accession>
<feature type="transmembrane region" description="Helical" evidence="9">
    <location>
        <begin position="141"/>
        <end position="165"/>
    </location>
</feature>
<dbReference type="RefSeq" id="WP_344515657.1">
    <property type="nucleotide sequence ID" value="NZ_BAAAQD010000061.1"/>
</dbReference>
<feature type="transmembrane region" description="Helical" evidence="9">
    <location>
        <begin position="223"/>
        <end position="240"/>
    </location>
</feature>
<evidence type="ECO:0000313" key="11">
    <source>
        <dbReference type="Proteomes" id="UP001501470"/>
    </source>
</evidence>
<keyword evidence="4 9" id="KW-0812">Transmembrane</keyword>
<name>A0ABP4PA87_9ACTN</name>
<evidence type="ECO:0000256" key="6">
    <source>
        <dbReference type="ARBA" id="ARBA00022989"/>
    </source>
</evidence>
<keyword evidence="2" id="KW-0813">Transport</keyword>
<comment type="caution">
    <text evidence="10">The sequence shown here is derived from an EMBL/GenBank/DDBJ whole genome shotgun (WGS) entry which is preliminary data.</text>
</comment>
<sequence length="296" mass="31320">MSGLPKPSDILTTLIAGLGTGCLYALFVLGIILMFRVSKQVSFAYGQTGMIAALGSWFLYEQRVLPVWMALVAGLGAAIVISGATEMFVIRRASRIRPSFDLIVTLGMFLVLTAAAEQVFGSESHAYVPLLADRGWNAPGAYLNMSDPLVAVMSGSIIVIAYLAIKRTGLGVSIRACAEDPAIAQSFGVNVGLVRTGVWMLGGLIAGLVSILFASRLFVDTSFMLPILINGFVAAMVGGLERFWAPVLVAVLLGAYESLVGLFFGSTASVPAIFVVLIVVLTAAPSRWIADEQVRP</sequence>
<evidence type="ECO:0000256" key="5">
    <source>
        <dbReference type="ARBA" id="ARBA00022970"/>
    </source>
</evidence>
<dbReference type="Proteomes" id="UP001501470">
    <property type="component" value="Unassembled WGS sequence"/>
</dbReference>
<feature type="transmembrane region" description="Helical" evidence="9">
    <location>
        <begin position="102"/>
        <end position="121"/>
    </location>
</feature>
<evidence type="ECO:0000256" key="9">
    <source>
        <dbReference type="SAM" id="Phobius"/>
    </source>
</evidence>
<dbReference type="PANTHER" id="PTHR11795">
    <property type="entry name" value="BRANCHED-CHAIN AMINO ACID TRANSPORT SYSTEM PERMEASE PROTEIN LIVH"/>
    <property type="match status" value="1"/>
</dbReference>
<feature type="transmembrane region" description="Helical" evidence="9">
    <location>
        <begin position="42"/>
        <end position="60"/>
    </location>
</feature>
<comment type="similarity">
    <text evidence="8">Belongs to the binding-protein-dependent transport system permease family. LivHM subfamily.</text>
</comment>
<dbReference type="Pfam" id="PF02653">
    <property type="entry name" value="BPD_transp_2"/>
    <property type="match status" value="1"/>
</dbReference>
<evidence type="ECO:0000256" key="2">
    <source>
        <dbReference type="ARBA" id="ARBA00022448"/>
    </source>
</evidence>
<dbReference type="InterPro" id="IPR001851">
    <property type="entry name" value="ABC_transp_permease"/>
</dbReference>
<keyword evidence="5" id="KW-0029">Amino-acid transport</keyword>
<evidence type="ECO:0000313" key="10">
    <source>
        <dbReference type="EMBL" id="GAA1576814.1"/>
    </source>
</evidence>
<gene>
    <name evidence="10" type="ORF">GCM10009827_118270</name>
</gene>
<evidence type="ECO:0000256" key="7">
    <source>
        <dbReference type="ARBA" id="ARBA00023136"/>
    </source>
</evidence>
<feature type="transmembrane region" description="Helical" evidence="9">
    <location>
        <begin position="66"/>
        <end position="90"/>
    </location>
</feature>
<feature type="transmembrane region" description="Helical" evidence="9">
    <location>
        <begin position="12"/>
        <end position="35"/>
    </location>
</feature>
<dbReference type="CDD" id="cd06582">
    <property type="entry name" value="TM_PBP1_LivH_like"/>
    <property type="match status" value="1"/>
</dbReference>
<dbReference type="PANTHER" id="PTHR11795:SF445">
    <property type="entry name" value="AMINO ACID ABC TRANSPORTER PERMEASE PROTEIN"/>
    <property type="match status" value="1"/>
</dbReference>